<dbReference type="GO" id="GO:0030643">
    <property type="term" value="P:intracellular phosphate ion homeostasis"/>
    <property type="evidence" value="ECO:0007669"/>
    <property type="project" value="InterPro"/>
</dbReference>
<proteinExistence type="inferred from homology"/>
<dbReference type="NCBIfam" id="TIGR02135">
    <property type="entry name" value="phoU_full"/>
    <property type="match status" value="1"/>
</dbReference>
<evidence type="ECO:0000313" key="11">
    <source>
        <dbReference type="Proteomes" id="UP000433575"/>
    </source>
</evidence>
<protein>
    <recommendedName>
        <fullName evidence="7">Phosphate-specific transport system accessory protein PhoU</fullName>
    </recommendedName>
</protein>
<dbReference type="Proteomes" id="UP000433575">
    <property type="component" value="Unassembled WGS sequence"/>
</dbReference>
<organism evidence="9 11">
    <name type="scientific">Holdemania massiliensis</name>
    <dbReference type="NCBI Taxonomy" id="1468449"/>
    <lineage>
        <taxon>Bacteria</taxon>
        <taxon>Bacillati</taxon>
        <taxon>Bacillota</taxon>
        <taxon>Erysipelotrichia</taxon>
        <taxon>Erysipelotrichales</taxon>
        <taxon>Erysipelotrichaceae</taxon>
        <taxon>Holdemania</taxon>
    </lineage>
</organism>
<dbReference type="PANTHER" id="PTHR42930">
    <property type="entry name" value="PHOSPHATE-SPECIFIC TRANSPORT SYSTEM ACCESSORY PROTEIN PHOU"/>
    <property type="match status" value="1"/>
</dbReference>
<evidence type="ECO:0000313" key="9">
    <source>
        <dbReference type="EMBL" id="MSA90267.1"/>
    </source>
</evidence>
<evidence type="ECO:0000256" key="4">
    <source>
        <dbReference type="ARBA" id="ARBA00022448"/>
    </source>
</evidence>
<dbReference type="EMBL" id="WKPJ01000023">
    <property type="protein sequence ID" value="MSA90267.1"/>
    <property type="molecule type" value="Genomic_DNA"/>
</dbReference>
<evidence type="ECO:0000259" key="8">
    <source>
        <dbReference type="Pfam" id="PF01895"/>
    </source>
</evidence>
<comment type="function">
    <text evidence="7">Plays a role in the regulation of phosphate uptake.</text>
</comment>
<evidence type="ECO:0000256" key="3">
    <source>
        <dbReference type="ARBA" id="ARBA00011738"/>
    </source>
</evidence>
<keyword evidence="12" id="KW-1185">Reference proteome</keyword>
<dbReference type="InterPro" id="IPR026022">
    <property type="entry name" value="PhoU_dom"/>
</dbReference>
<comment type="caution">
    <text evidence="9">The sequence shown here is derived from an EMBL/GenBank/DDBJ whole genome shotgun (WGS) entry which is preliminary data.</text>
</comment>
<dbReference type="InterPro" id="IPR028366">
    <property type="entry name" value="PhoU"/>
</dbReference>
<dbReference type="Proteomes" id="UP000480929">
    <property type="component" value="Unassembled WGS sequence"/>
</dbReference>
<dbReference type="EMBL" id="WKPI01000025">
    <property type="protein sequence ID" value="MSC33997.1"/>
    <property type="molecule type" value="Genomic_DNA"/>
</dbReference>
<dbReference type="GO" id="GO:0045936">
    <property type="term" value="P:negative regulation of phosphate metabolic process"/>
    <property type="evidence" value="ECO:0007669"/>
    <property type="project" value="InterPro"/>
</dbReference>
<gene>
    <name evidence="9" type="primary">phoU</name>
    <name evidence="10" type="ORF">GKD88_12790</name>
    <name evidence="9" type="ORF">GKE08_13120</name>
</gene>
<evidence type="ECO:0000256" key="1">
    <source>
        <dbReference type="ARBA" id="ARBA00004496"/>
    </source>
</evidence>
<dbReference type="PIRSF" id="PIRSF003107">
    <property type="entry name" value="PhoU"/>
    <property type="match status" value="1"/>
</dbReference>
<evidence type="ECO:0000256" key="5">
    <source>
        <dbReference type="ARBA" id="ARBA00022490"/>
    </source>
</evidence>
<feature type="domain" description="PhoU" evidence="8">
    <location>
        <begin position="14"/>
        <end position="102"/>
    </location>
</feature>
<accession>A0A6N7S8T0</accession>
<dbReference type="AlphaFoldDB" id="A0A6N7S8T0"/>
<sequence length="213" mass="24170">MKMDESLALFQALIIEMYRKVRLMHQMALEVIHTGDKEKALQLIRMDDFVNHMEEEVNDQAQSVLALLSPVASDLRKVIAGIKIASDLERIGDYAKNVAEFVIKKGPAEPTFVAEQATAIGERLLAMLDDAMRAYEQEDVQQAYEIPQQDEQINAQFEQLTGQIESALQEGMTMKHLVPLVAMLRNFERSGDHTKNICEHLIYQVKGQHIDFG</sequence>
<comment type="subcellular location">
    <subcellularLocation>
        <location evidence="1 7">Cytoplasm</location>
    </subcellularLocation>
</comment>
<dbReference type="Pfam" id="PF01895">
    <property type="entry name" value="PhoU"/>
    <property type="match status" value="2"/>
</dbReference>
<name>A0A6N7S8T0_9FIRM</name>
<comment type="similarity">
    <text evidence="2 7">Belongs to the PhoU family.</text>
</comment>
<dbReference type="PANTHER" id="PTHR42930:SF3">
    <property type="entry name" value="PHOSPHATE-SPECIFIC TRANSPORT SYSTEM ACCESSORY PROTEIN PHOU"/>
    <property type="match status" value="1"/>
</dbReference>
<dbReference type="FunFam" id="1.20.58.220:FF:000004">
    <property type="entry name" value="Phosphate-specific transport system accessory protein PhoU"/>
    <property type="match status" value="1"/>
</dbReference>
<dbReference type="OrthoDB" id="9814256at2"/>
<dbReference type="RefSeq" id="WP_154239484.1">
    <property type="nucleotide sequence ID" value="NZ_CALJPI010000223.1"/>
</dbReference>
<dbReference type="Gene3D" id="1.20.58.220">
    <property type="entry name" value="Phosphate transport system protein phou homolog 2, domain 2"/>
    <property type="match status" value="1"/>
</dbReference>
<feature type="domain" description="PhoU" evidence="8">
    <location>
        <begin position="120"/>
        <end position="199"/>
    </location>
</feature>
<comment type="subunit">
    <text evidence="3 7">Homodimer.</text>
</comment>
<evidence type="ECO:0000256" key="6">
    <source>
        <dbReference type="ARBA" id="ARBA00022592"/>
    </source>
</evidence>
<dbReference type="SUPFAM" id="SSF109755">
    <property type="entry name" value="PhoU-like"/>
    <property type="match status" value="1"/>
</dbReference>
<evidence type="ECO:0000256" key="2">
    <source>
        <dbReference type="ARBA" id="ARBA00008107"/>
    </source>
</evidence>
<dbReference type="GO" id="GO:0005737">
    <property type="term" value="C:cytoplasm"/>
    <property type="evidence" value="ECO:0007669"/>
    <property type="project" value="UniProtKB-SubCell"/>
</dbReference>
<dbReference type="InterPro" id="IPR038078">
    <property type="entry name" value="PhoU-like_sf"/>
</dbReference>
<reference evidence="11 12" key="1">
    <citation type="journal article" date="2019" name="Nat. Med.">
        <title>A library of human gut bacterial isolates paired with longitudinal multiomics data enables mechanistic microbiome research.</title>
        <authorList>
            <person name="Poyet M."/>
            <person name="Groussin M."/>
            <person name="Gibbons S.M."/>
            <person name="Avila-Pacheco J."/>
            <person name="Jiang X."/>
            <person name="Kearney S.M."/>
            <person name="Perrotta A.R."/>
            <person name="Berdy B."/>
            <person name="Zhao S."/>
            <person name="Lieberman T.D."/>
            <person name="Swanson P.K."/>
            <person name="Smith M."/>
            <person name="Roesemann S."/>
            <person name="Alexander J.E."/>
            <person name="Rich S.A."/>
            <person name="Livny J."/>
            <person name="Vlamakis H."/>
            <person name="Clish C."/>
            <person name="Bullock K."/>
            <person name="Deik A."/>
            <person name="Scott J."/>
            <person name="Pierce K.A."/>
            <person name="Xavier R.J."/>
            <person name="Alm E.J."/>
        </authorList>
    </citation>
    <scope>NUCLEOTIDE SEQUENCE [LARGE SCALE GENOMIC DNA]</scope>
    <source>
        <strain evidence="9 11">BIOML-A4</strain>
        <strain evidence="10 12">BIOML-A5</strain>
    </source>
</reference>
<keyword evidence="4 7" id="KW-0813">Transport</keyword>
<evidence type="ECO:0000313" key="10">
    <source>
        <dbReference type="EMBL" id="MSC33997.1"/>
    </source>
</evidence>
<evidence type="ECO:0000256" key="7">
    <source>
        <dbReference type="PIRNR" id="PIRNR003107"/>
    </source>
</evidence>
<dbReference type="GO" id="GO:0006817">
    <property type="term" value="P:phosphate ion transport"/>
    <property type="evidence" value="ECO:0007669"/>
    <property type="project" value="UniProtKB-KW"/>
</dbReference>
<keyword evidence="5 7" id="KW-0963">Cytoplasm</keyword>
<keyword evidence="6 7" id="KW-0592">Phosphate transport</keyword>
<evidence type="ECO:0000313" key="12">
    <source>
        <dbReference type="Proteomes" id="UP000480929"/>
    </source>
</evidence>